<proteinExistence type="predicted"/>
<feature type="compositionally biased region" description="Basic residues" evidence="1">
    <location>
        <begin position="330"/>
        <end position="341"/>
    </location>
</feature>
<evidence type="ECO:0000313" key="2">
    <source>
        <dbReference type="EMBL" id="KZP31354.1"/>
    </source>
</evidence>
<dbReference type="AlphaFoldDB" id="A0A166U636"/>
<accession>A0A166U636</accession>
<protein>
    <submittedName>
        <fullName evidence="2">Uncharacterized protein</fullName>
    </submittedName>
</protein>
<keyword evidence="3" id="KW-1185">Reference proteome</keyword>
<feature type="region of interest" description="Disordered" evidence="1">
    <location>
        <begin position="330"/>
        <end position="403"/>
    </location>
</feature>
<gene>
    <name evidence="2" type="ORF">FIBSPDRAFT_945367</name>
</gene>
<feature type="compositionally biased region" description="Acidic residues" evidence="1">
    <location>
        <begin position="357"/>
        <end position="368"/>
    </location>
</feature>
<evidence type="ECO:0000256" key="1">
    <source>
        <dbReference type="SAM" id="MobiDB-lite"/>
    </source>
</evidence>
<organism evidence="2 3">
    <name type="scientific">Athelia psychrophila</name>
    <dbReference type="NCBI Taxonomy" id="1759441"/>
    <lineage>
        <taxon>Eukaryota</taxon>
        <taxon>Fungi</taxon>
        <taxon>Dikarya</taxon>
        <taxon>Basidiomycota</taxon>
        <taxon>Agaricomycotina</taxon>
        <taxon>Agaricomycetes</taxon>
        <taxon>Agaricomycetidae</taxon>
        <taxon>Atheliales</taxon>
        <taxon>Atheliaceae</taxon>
        <taxon>Athelia</taxon>
    </lineage>
</organism>
<reference evidence="2 3" key="1">
    <citation type="journal article" date="2016" name="Mol. Biol. Evol.">
        <title>Comparative Genomics of Early-Diverging Mushroom-Forming Fungi Provides Insights into the Origins of Lignocellulose Decay Capabilities.</title>
        <authorList>
            <person name="Nagy L.G."/>
            <person name="Riley R."/>
            <person name="Tritt A."/>
            <person name="Adam C."/>
            <person name="Daum C."/>
            <person name="Floudas D."/>
            <person name="Sun H."/>
            <person name="Yadav J.S."/>
            <person name="Pangilinan J."/>
            <person name="Larsson K.H."/>
            <person name="Matsuura K."/>
            <person name="Barry K."/>
            <person name="Labutti K."/>
            <person name="Kuo R."/>
            <person name="Ohm R.A."/>
            <person name="Bhattacharya S.S."/>
            <person name="Shirouzu T."/>
            <person name="Yoshinaga Y."/>
            <person name="Martin F.M."/>
            <person name="Grigoriev I.V."/>
            <person name="Hibbett D.S."/>
        </authorList>
    </citation>
    <scope>NUCLEOTIDE SEQUENCE [LARGE SCALE GENOMIC DNA]</scope>
    <source>
        <strain evidence="2 3">CBS 109695</strain>
    </source>
</reference>
<evidence type="ECO:0000313" key="3">
    <source>
        <dbReference type="Proteomes" id="UP000076532"/>
    </source>
</evidence>
<name>A0A166U636_9AGAM</name>
<feature type="region of interest" description="Disordered" evidence="1">
    <location>
        <begin position="511"/>
        <end position="558"/>
    </location>
</feature>
<dbReference type="Proteomes" id="UP000076532">
    <property type="component" value="Unassembled WGS sequence"/>
</dbReference>
<dbReference type="EMBL" id="KV417490">
    <property type="protein sequence ID" value="KZP31354.1"/>
    <property type="molecule type" value="Genomic_DNA"/>
</dbReference>
<feature type="compositionally biased region" description="Polar residues" evidence="1">
    <location>
        <begin position="385"/>
        <end position="396"/>
    </location>
</feature>
<dbReference type="OrthoDB" id="3226250at2759"/>
<sequence length="558" mass="63864">MACAGRIIGFDEAEFSATDPASRIQRDSINFEGVLEIETLDWLSVCGKELVEKDLRRRDIKKRIGNVPSSSNLTLAEVYRKDPVFVADKSQGRRIKLRIRGQKNMAAMFMTADVLPHGLLIVTKDMVTKSAHRKFEVTSLEEDMYNLSRNFFERYRLLAAMNFIVQHGSNKTELASRGIDYFVHNYLTECAAGYKLSLDSSDKVNTQRRRIFHPHGADKGESSKPIKGRHIHRAEVLGMFAAHAEWLLMHQIDLKQKKIIDLESWATFCKTIVIQRKRARQHGVQWGQAYNDINNDGTDDEVDFARAGLPPDQVKKLRTTLKKRLGAVRAARSKKTLHKAATKPTSDSSEFEHEPDVESQNDELADDVASDHEPEPIVDFDSDFSVDTTPPASASSDVEEDMDPQWPEPEILTVLPCEILDPPQVPGYSHQWTCPVHRCAYTIDMLHLTDENTRGLDSDTKRFLCGKRWHLGDEKVLDCLEEIINFHYIDHLTHLDIQIAADFDWIHPESHVPRTRERGPQPRLEMDKLVKEEDVSMDPISPGRRRSARQRPSFFYTR</sequence>
<feature type="compositionally biased region" description="Basic and acidic residues" evidence="1">
    <location>
        <begin position="511"/>
        <end position="534"/>
    </location>
</feature>